<keyword evidence="1" id="KW-0812">Transmembrane</keyword>
<reference evidence="3 5" key="2">
    <citation type="submission" date="2023-03" db="EMBL/GenBank/DDBJ databases">
        <title>Bacillus Genome Sequencing.</title>
        <authorList>
            <person name="Dunlap C."/>
        </authorList>
    </citation>
    <scope>NUCLEOTIDE SEQUENCE [LARGE SCALE GENOMIC DNA]</scope>
    <source>
        <strain evidence="3 5">NRS-38</strain>
    </source>
</reference>
<evidence type="ECO:0000313" key="3">
    <source>
        <dbReference type="EMBL" id="MED5053151.1"/>
    </source>
</evidence>
<proteinExistence type="predicted"/>
<dbReference type="EMBL" id="JARTLI010000039">
    <property type="protein sequence ID" value="MED5053151.1"/>
    <property type="molecule type" value="Genomic_DNA"/>
</dbReference>
<organism evidence="3 5">
    <name type="scientific">Anoxybacteroides rupiense</name>
    <dbReference type="NCBI Taxonomy" id="311460"/>
    <lineage>
        <taxon>Bacteria</taxon>
        <taxon>Bacillati</taxon>
        <taxon>Bacillota</taxon>
        <taxon>Bacilli</taxon>
        <taxon>Bacillales</taxon>
        <taxon>Anoxybacillaceae</taxon>
        <taxon>Anoxybacteroides</taxon>
    </lineage>
</organism>
<keyword evidence="1" id="KW-1133">Transmembrane helix</keyword>
<feature type="transmembrane region" description="Helical" evidence="1">
    <location>
        <begin position="6"/>
        <end position="22"/>
    </location>
</feature>
<accession>A0ABD5J0M6</accession>
<keyword evidence="1" id="KW-0472">Membrane</keyword>
<dbReference type="RefSeq" id="WP_066146731.1">
    <property type="nucleotide sequence ID" value="NZ_JACIDF010000005.1"/>
</dbReference>
<gene>
    <name evidence="3" type="ORF">P9850_15225</name>
    <name evidence="2" type="ORF">PNH38_05505</name>
</gene>
<feature type="transmembrane region" description="Helical" evidence="1">
    <location>
        <begin position="29"/>
        <end position="47"/>
    </location>
</feature>
<feature type="transmembrane region" description="Helical" evidence="1">
    <location>
        <begin position="67"/>
        <end position="85"/>
    </location>
</feature>
<evidence type="ECO:0000313" key="5">
    <source>
        <dbReference type="Proteomes" id="UP001339962"/>
    </source>
</evidence>
<comment type="caution">
    <text evidence="3">The sequence shown here is derived from an EMBL/GenBank/DDBJ whole genome shotgun (WGS) entry which is preliminary data.</text>
</comment>
<protein>
    <recommendedName>
        <fullName evidence="6">Lycopene cyclase domain-containing protein</fullName>
    </recommendedName>
</protein>
<reference evidence="2 4" key="1">
    <citation type="submission" date="2023-01" db="EMBL/GenBank/DDBJ databases">
        <title>Genome-based reclassification of Anoxybacillus geothermalis as a later heterotypic synonym of Anoxybacillus rupiensis.</title>
        <authorList>
            <person name="Inan Bektas K."/>
            <person name="Canakci S."/>
            <person name="Belduz A.A."/>
            <person name="Guler H.H."/>
        </authorList>
    </citation>
    <scope>NUCLEOTIDE SEQUENCE [LARGE SCALE GENOMIC DNA]</scope>
    <source>
        <strain evidence="2 4">DSM 17127</strain>
    </source>
</reference>
<evidence type="ECO:0008006" key="6">
    <source>
        <dbReference type="Google" id="ProtNLM"/>
    </source>
</evidence>
<evidence type="ECO:0000256" key="1">
    <source>
        <dbReference type="SAM" id="Phobius"/>
    </source>
</evidence>
<dbReference type="EMBL" id="JAQOTG010000003">
    <property type="protein sequence ID" value="MDE8563343.1"/>
    <property type="molecule type" value="Genomic_DNA"/>
</dbReference>
<evidence type="ECO:0000313" key="2">
    <source>
        <dbReference type="EMBL" id="MDE8563343.1"/>
    </source>
</evidence>
<name>A0ABD5J0M6_9BACL</name>
<dbReference type="Proteomes" id="UP001213979">
    <property type="component" value="Unassembled WGS sequence"/>
</dbReference>
<evidence type="ECO:0000313" key="4">
    <source>
        <dbReference type="Proteomes" id="UP001213979"/>
    </source>
</evidence>
<dbReference type="AlphaFoldDB" id="A0ABD5J0M6"/>
<dbReference type="Proteomes" id="UP001339962">
    <property type="component" value="Unassembled WGS sequence"/>
</dbReference>
<keyword evidence="4" id="KW-1185">Reference proteome</keyword>
<sequence length="155" mass="18706">MFNQTLLWISFIFPWFLLLFFHKQKIKRFMATGFLCALIMTIIFQLGERLHWWTVKETIFPLTHLTPMIYSFYVVAPIIVLYFTFGNFWFYMLVNAVMDIIYAVGLMKWYEYLGIMEYHNINDFSRFLILQAVAILIYWFQKWHDSSSLSGSPYA</sequence>
<feature type="transmembrane region" description="Helical" evidence="1">
    <location>
        <begin position="124"/>
        <end position="140"/>
    </location>
</feature>